<dbReference type="InterPro" id="IPR036249">
    <property type="entry name" value="Thioredoxin-like_sf"/>
</dbReference>
<dbReference type="Gene3D" id="3.40.30.10">
    <property type="entry name" value="Glutaredoxin"/>
    <property type="match status" value="1"/>
</dbReference>
<sequence length="132" mass="14072">MSISPQLSPTQPAIQGVVACLCAGWCTTCEAFRPAFAALAQAHPEWRFVWVDIEDHADALETAPGGAPDIDNFPTLLLSQPGGQGFWGTILPQAPLVERLLRQGEQGRLPRLTQAGLAEVVTALAESPDCQP</sequence>
<dbReference type="SUPFAM" id="SSF52833">
    <property type="entry name" value="Thioredoxin-like"/>
    <property type="match status" value="1"/>
</dbReference>
<dbReference type="Pfam" id="PF00085">
    <property type="entry name" value="Thioredoxin"/>
    <property type="match status" value="1"/>
</dbReference>
<proteinExistence type="predicted"/>
<dbReference type="AlphaFoldDB" id="A0A221KDF2"/>
<dbReference type="KEGG" id="vff:VITFI_CDS1211"/>
<evidence type="ECO:0000313" key="3">
    <source>
        <dbReference type="Proteomes" id="UP000199729"/>
    </source>
</evidence>
<feature type="domain" description="Thioredoxin" evidence="1">
    <location>
        <begin position="17"/>
        <end position="83"/>
    </location>
</feature>
<protein>
    <submittedName>
        <fullName evidence="2">Thioredoxin</fullName>
    </submittedName>
</protein>
<dbReference type="OrthoDB" id="8521206at2"/>
<dbReference type="InterPro" id="IPR013766">
    <property type="entry name" value="Thioredoxin_domain"/>
</dbReference>
<dbReference type="EMBL" id="CP022423">
    <property type="protein sequence ID" value="ASM76989.1"/>
    <property type="molecule type" value="Genomic_DNA"/>
</dbReference>
<evidence type="ECO:0000259" key="1">
    <source>
        <dbReference type="Pfam" id="PF00085"/>
    </source>
</evidence>
<keyword evidence="3" id="KW-1185">Reference proteome</keyword>
<gene>
    <name evidence="2" type="ORF">VITFI_CDS1211</name>
</gene>
<dbReference type="RefSeq" id="WP_089416206.1">
    <property type="nucleotide sequence ID" value="NZ_CP022423.1"/>
</dbReference>
<organism evidence="2 3">
    <name type="scientific">Vitreoscilla filiformis</name>
    <dbReference type="NCBI Taxonomy" id="63"/>
    <lineage>
        <taxon>Bacteria</taxon>
        <taxon>Pseudomonadati</taxon>
        <taxon>Pseudomonadota</taxon>
        <taxon>Betaproteobacteria</taxon>
        <taxon>Neisseriales</taxon>
        <taxon>Neisseriaceae</taxon>
        <taxon>Vitreoscilla</taxon>
    </lineage>
</organism>
<dbReference type="Proteomes" id="UP000199729">
    <property type="component" value="Chromosome"/>
</dbReference>
<reference evidence="2 3" key="1">
    <citation type="submission" date="2017-07" db="EMBL/GenBank/DDBJ databases">
        <title>Complete Genome Sequence of the cosmetic ferment Vitreoscilla filiformis (ATCC15551).</title>
        <authorList>
            <person name="Contreras S."/>
            <person name="Sagory-Zalkind P."/>
            <person name="Blanquart H."/>
            <person name="Iltis A."/>
            <person name="Morand S.C."/>
        </authorList>
    </citation>
    <scope>NUCLEOTIDE SEQUENCE [LARGE SCALE GENOMIC DNA]</scope>
    <source>
        <strain evidence="2 3">ATCC 15551</strain>
    </source>
</reference>
<dbReference type="CDD" id="cd02947">
    <property type="entry name" value="TRX_family"/>
    <property type="match status" value="1"/>
</dbReference>
<name>A0A221KDF2_VITFI</name>
<evidence type="ECO:0000313" key="2">
    <source>
        <dbReference type="EMBL" id="ASM76989.1"/>
    </source>
</evidence>
<accession>A0A221KDF2</accession>